<gene>
    <name evidence="8" type="ORF">BDW42DRAFT_201465</name>
</gene>
<dbReference type="GO" id="GO:0000127">
    <property type="term" value="C:transcription factor TFIIIC complex"/>
    <property type="evidence" value="ECO:0007669"/>
    <property type="project" value="InterPro"/>
</dbReference>
<dbReference type="OrthoDB" id="5598268at2759"/>
<dbReference type="Proteomes" id="UP000235023">
    <property type="component" value="Unassembled WGS sequence"/>
</dbReference>
<feature type="region of interest" description="Disordered" evidence="5">
    <location>
        <begin position="89"/>
        <end position="115"/>
    </location>
</feature>
<name>A0A2J5I7T1_9EURO</name>
<dbReference type="InterPro" id="IPR019136">
    <property type="entry name" value="TF_IIIC_su-5_HTH"/>
</dbReference>
<dbReference type="GO" id="GO:0001002">
    <property type="term" value="F:RNA polymerase III type 1 promoter sequence-specific DNA binding"/>
    <property type="evidence" value="ECO:0007669"/>
    <property type="project" value="TreeGrafter"/>
</dbReference>
<sequence>MTDQQPRTAQFYQIPQRPIVSIEHPAIVQNIDKAIDTLQGNGGIQRVLHSSDTNTAAYLRLRPEDAMCRPLRSTNTVSNNVVLKVTVPKRTGRKRKRGSDERFTHDASEPQQRRTAQQLLRSLQDNAGRYQVEPVGMVNRTHVFRGMPDFVYSTTGSAFSNRFREDILSFDVERMKHFDLDMSKGAGRNADLIPPPSFSHGDIQFPYIYRQNPTVRQTMDTSGNITTINTQRAAKVLTHLVPYDIDPVPSQPRESCPPMEKLDATMRETITIISGLFAQRPAWTRRGLRNALPKVEQRYALRHAIPYVGYVFRSGPWRDAIVRFGHDPRTDPSYRKYQTLMFRILPREPDVARDGGGSAAHSSTPTPAPSAAATAAAATAGLTGGGRRHTLARMNEAAHDMQSGGELQLPTDTHIFRSKAPLPRDGRMWMFCDIEDPLLRGILFPEEQNPQQEVRPGFLREKCDILSDGWYGNGTLAKAKMVMRAKILALLADREADDAEFAQLLTLPDHAATPEALAEGFSLDARVASAKDLMLATEVRSTIKSSAAWKAMMKGRGGRNGDTINSDHERDITTEENKS</sequence>
<dbReference type="InterPro" id="IPR042536">
    <property type="entry name" value="TFIIIC_tauA_Sfc1"/>
</dbReference>
<keyword evidence="9" id="KW-1185">Reference proteome</keyword>
<proteinExistence type="predicted"/>
<evidence type="ECO:0000256" key="4">
    <source>
        <dbReference type="ARBA" id="ARBA00023242"/>
    </source>
</evidence>
<evidence type="ECO:0000313" key="8">
    <source>
        <dbReference type="EMBL" id="PLN85926.1"/>
    </source>
</evidence>
<feature type="compositionally biased region" description="Low complexity" evidence="5">
    <location>
        <begin position="359"/>
        <end position="381"/>
    </location>
</feature>
<dbReference type="PANTHER" id="PTHR13230:SF5">
    <property type="entry name" value="GENERAL TRANSCRIPTION FACTOR 3C POLYPEPTIDE 5"/>
    <property type="match status" value="1"/>
</dbReference>
<dbReference type="GO" id="GO:0005634">
    <property type="term" value="C:nucleus"/>
    <property type="evidence" value="ECO:0007669"/>
    <property type="project" value="UniProtKB-SubCell"/>
</dbReference>
<evidence type="ECO:0000259" key="7">
    <source>
        <dbReference type="Pfam" id="PF17682"/>
    </source>
</evidence>
<keyword evidence="4" id="KW-0539">Nucleus</keyword>
<dbReference type="InterPro" id="IPR040454">
    <property type="entry name" value="TF_IIIC_Tfc1/Sfc1"/>
</dbReference>
<dbReference type="GO" id="GO:0006384">
    <property type="term" value="P:transcription initiation at RNA polymerase III promoter"/>
    <property type="evidence" value="ECO:0007669"/>
    <property type="project" value="InterPro"/>
</dbReference>
<accession>A0A2J5I7T1</accession>
<keyword evidence="3" id="KW-0804">Transcription</keyword>
<dbReference type="EMBL" id="KZ559501">
    <property type="protein sequence ID" value="PLN85926.1"/>
    <property type="molecule type" value="Genomic_DNA"/>
</dbReference>
<comment type="subcellular location">
    <subcellularLocation>
        <location evidence="1">Nucleus</location>
    </subcellularLocation>
</comment>
<evidence type="ECO:0000313" key="9">
    <source>
        <dbReference type="Proteomes" id="UP000235023"/>
    </source>
</evidence>
<protein>
    <submittedName>
        <fullName evidence="8">RNA polymerase III transcription factor IIIC subunit</fullName>
    </submittedName>
</protein>
<dbReference type="GO" id="GO:0001003">
    <property type="term" value="F:RNA polymerase III type 2 promoter sequence-specific DNA binding"/>
    <property type="evidence" value="ECO:0007669"/>
    <property type="project" value="TreeGrafter"/>
</dbReference>
<dbReference type="InterPro" id="IPR041499">
    <property type="entry name" value="Tfc1/Sfc1_N"/>
</dbReference>
<dbReference type="Gene3D" id="3.30.200.160">
    <property type="entry name" value="TFIIIC, subcomplex tauA, subunit Sfc1, barrel domain"/>
    <property type="match status" value="1"/>
</dbReference>
<feature type="region of interest" description="Disordered" evidence="5">
    <location>
        <begin position="351"/>
        <end position="386"/>
    </location>
</feature>
<evidence type="ECO:0000256" key="3">
    <source>
        <dbReference type="ARBA" id="ARBA00023163"/>
    </source>
</evidence>
<organism evidence="8 9">
    <name type="scientific">Aspergillus taichungensis</name>
    <dbReference type="NCBI Taxonomy" id="482145"/>
    <lineage>
        <taxon>Eukaryota</taxon>
        <taxon>Fungi</taxon>
        <taxon>Dikarya</taxon>
        <taxon>Ascomycota</taxon>
        <taxon>Pezizomycotina</taxon>
        <taxon>Eurotiomycetes</taxon>
        <taxon>Eurotiomycetidae</taxon>
        <taxon>Eurotiales</taxon>
        <taxon>Aspergillaceae</taxon>
        <taxon>Aspergillus</taxon>
        <taxon>Aspergillus subgen. Circumdati</taxon>
    </lineage>
</organism>
<feature type="domain" description="Transcription factor IIIC subunit Tfc1/Sfc1 triple barrel" evidence="7">
    <location>
        <begin position="20"/>
        <end position="153"/>
    </location>
</feature>
<feature type="compositionally biased region" description="Basic and acidic residues" evidence="5">
    <location>
        <begin position="98"/>
        <end position="112"/>
    </location>
</feature>
<evidence type="ECO:0000259" key="6">
    <source>
        <dbReference type="Pfam" id="PF09734"/>
    </source>
</evidence>
<evidence type="ECO:0000256" key="5">
    <source>
        <dbReference type="SAM" id="MobiDB-lite"/>
    </source>
</evidence>
<feature type="compositionally biased region" description="Basic and acidic residues" evidence="5">
    <location>
        <begin position="565"/>
        <end position="579"/>
    </location>
</feature>
<dbReference type="AlphaFoldDB" id="A0A2J5I7T1"/>
<reference evidence="9" key="1">
    <citation type="submission" date="2017-12" db="EMBL/GenBank/DDBJ databases">
        <authorList>
            <consortium name="DOE Joint Genome Institute"/>
            <person name="Mondo S.J."/>
            <person name="Kjaerbolling I."/>
            <person name="Vesth T.C."/>
            <person name="Frisvad J.C."/>
            <person name="Nybo J.L."/>
            <person name="Theobald S."/>
            <person name="Kuo A."/>
            <person name="Bowyer P."/>
            <person name="Matsuda Y."/>
            <person name="Lyhne E.K."/>
            <person name="Kogle M.E."/>
            <person name="Clum A."/>
            <person name="Lipzen A."/>
            <person name="Salamov A."/>
            <person name="Ngan C.Y."/>
            <person name="Daum C."/>
            <person name="Chiniquy J."/>
            <person name="Barry K."/>
            <person name="LaButti K."/>
            <person name="Haridas S."/>
            <person name="Simmons B.A."/>
            <person name="Magnuson J.K."/>
            <person name="Mortensen U.H."/>
            <person name="Larsen T.O."/>
            <person name="Grigoriev I.V."/>
            <person name="Baker S.E."/>
            <person name="Andersen M.R."/>
            <person name="Nordberg H.P."/>
            <person name="Cantor M.N."/>
            <person name="Hua S.X."/>
        </authorList>
    </citation>
    <scope>NUCLEOTIDE SEQUENCE [LARGE SCALE GENOMIC DNA]</scope>
    <source>
        <strain evidence="9">IBT 19404</strain>
    </source>
</reference>
<keyword evidence="2" id="KW-0238">DNA-binding</keyword>
<dbReference type="PANTHER" id="PTHR13230">
    <property type="entry name" value="GENERAL TRANSCRIPTION FACTOR IIIC, POLYPEPTIDE 5"/>
    <property type="match status" value="1"/>
</dbReference>
<dbReference type="Pfam" id="PF09734">
    <property type="entry name" value="Tau95"/>
    <property type="match status" value="1"/>
</dbReference>
<dbReference type="Pfam" id="PF17682">
    <property type="entry name" value="Tau95_N"/>
    <property type="match status" value="1"/>
</dbReference>
<feature type="domain" description="Transcription factor IIIC subunit 5 HTH" evidence="6">
    <location>
        <begin position="192"/>
        <end position="343"/>
    </location>
</feature>
<feature type="region of interest" description="Disordered" evidence="5">
    <location>
        <begin position="554"/>
        <end position="579"/>
    </location>
</feature>
<evidence type="ECO:0000256" key="1">
    <source>
        <dbReference type="ARBA" id="ARBA00004123"/>
    </source>
</evidence>
<evidence type="ECO:0000256" key="2">
    <source>
        <dbReference type="ARBA" id="ARBA00023125"/>
    </source>
</evidence>